<dbReference type="InterPro" id="IPR051417">
    <property type="entry name" value="SDr/BOS_complex"/>
</dbReference>
<dbReference type="Pfam" id="PF22902">
    <property type="entry name" value="NOMO1-like_9th"/>
    <property type="match status" value="1"/>
</dbReference>
<evidence type="ECO:0000259" key="11">
    <source>
        <dbReference type="Pfam" id="PF23141"/>
    </source>
</evidence>
<feature type="domain" description="NOMO fifth transthyretin-like" evidence="12">
    <location>
        <begin position="390"/>
        <end position="469"/>
    </location>
</feature>
<evidence type="ECO:0000256" key="6">
    <source>
        <dbReference type="ARBA" id="ARBA00023136"/>
    </source>
</evidence>
<evidence type="ECO:0000256" key="3">
    <source>
        <dbReference type="ARBA" id="ARBA00022729"/>
    </source>
</evidence>
<dbReference type="PANTHER" id="PTHR23303">
    <property type="entry name" value="CARBOXYPEPTIDASE REGULATORY REGION-CONTAINING"/>
    <property type="match status" value="1"/>
</dbReference>
<dbReference type="AlphaFoldDB" id="A0A0T6AXQ5"/>
<name>A0A0T6AXQ5_9SCAR</name>
<dbReference type="Proteomes" id="UP000051574">
    <property type="component" value="Unassembled WGS sequence"/>
</dbReference>
<evidence type="ECO:0000313" key="14">
    <source>
        <dbReference type="Proteomes" id="UP000051574"/>
    </source>
</evidence>
<keyword evidence="2" id="KW-0812">Transmembrane</keyword>
<evidence type="ECO:0000256" key="2">
    <source>
        <dbReference type="ARBA" id="ARBA00022692"/>
    </source>
</evidence>
<feature type="domain" description="NOMO-like N-terminal beta-sandwich" evidence="8">
    <location>
        <begin position="27"/>
        <end position="111"/>
    </location>
</feature>
<dbReference type="Pfam" id="PF22898">
    <property type="entry name" value="NOMO1-like_1st"/>
    <property type="match status" value="1"/>
</dbReference>
<dbReference type="Pfam" id="PF22904">
    <property type="entry name" value="NOMO1-like_2nd"/>
    <property type="match status" value="1"/>
</dbReference>
<proteinExistence type="predicted"/>
<protein>
    <submittedName>
        <fullName evidence="13">Uncharacterized protein</fullName>
    </submittedName>
</protein>
<dbReference type="InterPro" id="IPR055073">
    <property type="entry name" value="NOMO1-like_9th"/>
</dbReference>
<dbReference type="Pfam" id="PF13620">
    <property type="entry name" value="CarboxypepD_reg"/>
    <property type="match status" value="1"/>
</dbReference>
<keyword evidence="14" id="KW-1185">Reference proteome</keyword>
<evidence type="ECO:0000256" key="4">
    <source>
        <dbReference type="ARBA" id="ARBA00022824"/>
    </source>
</evidence>
<dbReference type="PANTHER" id="PTHR23303:SF14">
    <property type="entry name" value="BOS COMPLEX SUBUNIT NOMO1-RELATED"/>
    <property type="match status" value="1"/>
</dbReference>
<dbReference type="InterPro" id="IPR013784">
    <property type="entry name" value="Carb-bd-like_fold"/>
</dbReference>
<evidence type="ECO:0000259" key="10">
    <source>
        <dbReference type="Pfam" id="PF22904"/>
    </source>
</evidence>
<accession>A0A0T6AXQ5</accession>
<comment type="subcellular location">
    <subcellularLocation>
        <location evidence="1">Endoplasmic reticulum membrane</location>
        <topology evidence="1">Single-pass type I membrane protein</topology>
    </subcellularLocation>
</comment>
<keyword evidence="4" id="KW-0256">Endoplasmic reticulum</keyword>
<dbReference type="EMBL" id="LJIG01022558">
    <property type="protein sequence ID" value="KRT79932.1"/>
    <property type="molecule type" value="Genomic_DNA"/>
</dbReference>
<dbReference type="Pfam" id="PF23141">
    <property type="entry name" value="Ig_NOMO"/>
    <property type="match status" value="1"/>
</dbReference>
<dbReference type="OrthoDB" id="10263633at2759"/>
<dbReference type="GO" id="GO:0005789">
    <property type="term" value="C:endoplasmic reticulum membrane"/>
    <property type="evidence" value="ECO:0007669"/>
    <property type="project" value="UniProtKB-SubCell"/>
</dbReference>
<evidence type="ECO:0000259" key="12">
    <source>
        <dbReference type="Pfam" id="PF23194"/>
    </source>
</evidence>
<dbReference type="SUPFAM" id="SSF49452">
    <property type="entry name" value="Starch-binding domain-like"/>
    <property type="match status" value="2"/>
</dbReference>
<evidence type="ECO:0000256" key="5">
    <source>
        <dbReference type="ARBA" id="ARBA00022989"/>
    </source>
</evidence>
<evidence type="ECO:0000259" key="8">
    <source>
        <dbReference type="Pfam" id="PF22898"/>
    </source>
</evidence>
<dbReference type="InterPro" id="IPR055075">
    <property type="entry name" value="NOMO-like_N"/>
</dbReference>
<reference evidence="13 14" key="1">
    <citation type="submission" date="2015-09" db="EMBL/GenBank/DDBJ databases">
        <title>Draft genome of the scarab beetle Oryctes borbonicus.</title>
        <authorList>
            <person name="Meyer J.M."/>
            <person name="Markov G.V."/>
            <person name="Baskaran P."/>
            <person name="Herrmann M."/>
            <person name="Sommer R.J."/>
            <person name="Roedelsperger C."/>
        </authorList>
    </citation>
    <scope>NUCLEOTIDE SEQUENCE [LARGE SCALE GENOMIC DNA]</scope>
    <source>
        <strain evidence="13">OB123</strain>
        <tissue evidence="13">Whole animal</tissue>
    </source>
</reference>
<dbReference type="GO" id="GO:0030246">
    <property type="term" value="F:carbohydrate binding"/>
    <property type="evidence" value="ECO:0007669"/>
    <property type="project" value="InterPro"/>
</dbReference>
<dbReference type="Pfam" id="PF23194">
    <property type="entry name" value="NOMO_5th"/>
    <property type="match status" value="1"/>
</dbReference>
<feature type="domain" description="NOMO second beta-sandwich" evidence="10">
    <location>
        <begin position="113"/>
        <end position="199"/>
    </location>
</feature>
<dbReference type="Gene3D" id="2.60.40.1120">
    <property type="entry name" value="Carboxypeptidase-like, regulatory domain"/>
    <property type="match status" value="2"/>
</dbReference>
<comment type="caution">
    <text evidence="13">The sequence shown here is derived from an EMBL/GenBank/DDBJ whole genome shotgun (WGS) entry which is preliminary data.</text>
</comment>
<evidence type="ECO:0000256" key="7">
    <source>
        <dbReference type="SAM" id="SignalP"/>
    </source>
</evidence>
<dbReference type="InterPro" id="IPR055074">
    <property type="entry name" value="NOMO1-3_2nd"/>
</dbReference>
<evidence type="ECO:0000256" key="1">
    <source>
        <dbReference type="ARBA" id="ARBA00004115"/>
    </source>
</evidence>
<dbReference type="SUPFAM" id="SSF49478">
    <property type="entry name" value="Cna protein B-type domain"/>
    <property type="match status" value="1"/>
</dbReference>
<dbReference type="InterPro" id="IPR056190">
    <property type="entry name" value="NOMO_5th"/>
</dbReference>
<feature type="domain" description="NOMO-like ninth beta-sandwich" evidence="9">
    <location>
        <begin position="722"/>
        <end position="792"/>
    </location>
</feature>
<keyword evidence="5" id="KW-1133">Transmembrane helix</keyword>
<feature type="signal peptide" evidence="7">
    <location>
        <begin position="1"/>
        <end position="20"/>
    </location>
</feature>
<keyword evidence="6" id="KW-0472">Membrane</keyword>
<evidence type="ECO:0000313" key="13">
    <source>
        <dbReference type="EMBL" id="KRT79932.1"/>
    </source>
</evidence>
<evidence type="ECO:0000259" key="9">
    <source>
        <dbReference type="Pfam" id="PF22902"/>
    </source>
</evidence>
<dbReference type="InterPro" id="IPR013783">
    <property type="entry name" value="Ig-like_fold"/>
</dbReference>
<keyword evidence="3 7" id="KW-0732">Signal</keyword>
<dbReference type="Gene3D" id="2.60.40.10">
    <property type="entry name" value="Immunoglobulins"/>
    <property type="match status" value="1"/>
</dbReference>
<dbReference type="InterPro" id="IPR056319">
    <property type="entry name" value="NOMO_7th"/>
</dbReference>
<sequence length="877" mass="97679">MNKNYIFFFMFISFQPLISANDVLGCGGFLKSHVQIDFSKVIVKLYTKQGILKDQTNCAPNSGYYFIPLYDKGDYVLELEPPPGWSFKPTKINLAIDRKTDICSQGQDINFIFKGFGITGKVESATSEDGPTGIEVKLESDAGVRTVQSGEKGAFFFTPVYPGNYKVSISHPKWTFIKQSISVTVTEGNTDLPPKSLIVAGYDVRGIVKSDGDLIKGAILILHGDKKTLPHIDGCDKSPIPNIKPEKDYLCHVVSNEQGVYEILSVPTGDYYLVPFYKGQNIHFLPKSIEFSVNHGTVEITTAFEIVGFSVKGRVLSYENGTSLNEATIFLDAEKKAVSNSEGFYTLEKVKAGTYTLAVKADNYQFEQKILRINPNLLELPDMFPLSYLVCGSVVSENSQTVTITRVGSSQHSVVNTKPSTGKFCEYLRPGKYNIQVIVNDQEKNNGIQFFPISQTIEVTNTPILDITFSQLKATISGKVQTLRQQDRVNINIILRPILHDVALVDKDIVGRLVEDSYTFKDVRPGMYEVLLSPNSLCWKEDKQLITVSSSVLTVPTFMQNGYLIIFSSTHDTKVIYKLQNQTHRALEIPRGRSTQCVEQSGKYIFKLESCHVYETDAISYDTANEVNEIYISAIKHKNTLYVNADENFENITITVNIGGVKTIEGPLTHKDKKYILNLYLSPKETAILIPQSDILYFNPPILQIDGGDDCTDFGTKFEAVKGKVFKGRVIPPLAGVQITIMSDNSDTLMDETDENGNYKFPPLDDSKSYQISALMDSYILVGPNEDGNFLAHKLAEIIVEVLDQVDNKPLQGALLSLSGAQSYRSNLQTNSDGKITFHSLSPSEYFLRPMMKEYSFEPSSKIINVEEGASVSILLK</sequence>
<gene>
    <name evidence="13" type="ORF">AMK59_6753</name>
</gene>
<organism evidence="13 14">
    <name type="scientific">Oryctes borbonicus</name>
    <dbReference type="NCBI Taxonomy" id="1629725"/>
    <lineage>
        <taxon>Eukaryota</taxon>
        <taxon>Metazoa</taxon>
        <taxon>Ecdysozoa</taxon>
        <taxon>Arthropoda</taxon>
        <taxon>Hexapoda</taxon>
        <taxon>Insecta</taxon>
        <taxon>Pterygota</taxon>
        <taxon>Neoptera</taxon>
        <taxon>Endopterygota</taxon>
        <taxon>Coleoptera</taxon>
        <taxon>Polyphaga</taxon>
        <taxon>Scarabaeiformia</taxon>
        <taxon>Scarabaeidae</taxon>
        <taxon>Dynastinae</taxon>
        <taxon>Oryctes</taxon>
    </lineage>
</organism>
<feature type="chain" id="PRO_5006668209" evidence="7">
    <location>
        <begin position="21"/>
        <end position="877"/>
    </location>
</feature>
<feature type="domain" description="NOMO seventh transthyretin-like" evidence="11">
    <location>
        <begin position="565"/>
        <end position="634"/>
    </location>
</feature>